<protein>
    <submittedName>
        <fullName evidence="1">Uncharacterized protein</fullName>
    </submittedName>
</protein>
<accession>A0A8J4WJH6</accession>
<dbReference type="PANTHER" id="PTHR33487">
    <property type="entry name" value="CILIA- AND FLAGELLA-ASSOCIATED PROTEIN 54"/>
    <property type="match status" value="1"/>
</dbReference>
<organism evidence="1 2">
    <name type="scientific">Paragonimus heterotremus</name>
    <dbReference type="NCBI Taxonomy" id="100268"/>
    <lineage>
        <taxon>Eukaryota</taxon>
        <taxon>Metazoa</taxon>
        <taxon>Spiralia</taxon>
        <taxon>Lophotrochozoa</taxon>
        <taxon>Platyhelminthes</taxon>
        <taxon>Trematoda</taxon>
        <taxon>Digenea</taxon>
        <taxon>Plagiorchiida</taxon>
        <taxon>Troglotremata</taxon>
        <taxon>Troglotrematidae</taxon>
        <taxon>Paragonimus</taxon>
    </lineage>
</organism>
<reference evidence="1" key="1">
    <citation type="submission" date="2019-05" db="EMBL/GenBank/DDBJ databases">
        <title>Annotation for the trematode Paragonimus heterotremus.</title>
        <authorList>
            <person name="Choi Y.-J."/>
        </authorList>
    </citation>
    <scope>NUCLEOTIDE SEQUENCE</scope>
    <source>
        <strain evidence="1">LC</strain>
    </source>
</reference>
<proteinExistence type="predicted"/>
<dbReference type="PANTHER" id="PTHR33487:SF1">
    <property type="entry name" value="CILIA- AND FLAGELLA-ASSOCIATED PROTEIN 54"/>
    <property type="match status" value="1"/>
</dbReference>
<dbReference type="Proteomes" id="UP000748531">
    <property type="component" value="Unassembled WGS sequence"/>
</dbReference>
<dbReference type="GO" id="GO:0060271">
    <property type="term" value="P:cilium assembly"/>
    <property type="evidence" value="ECO:0007669"/>
    <property type="project" value="TreeGrafter"/>
</dbReference>
<dbReference type="EMBL" id="LUCH01000331">
    <property type="protein sequence ID" value="KAF5405428.1"/>
    <property type="molecule type" value="Genomic_DNA"/>
</dbReference>
<evidence type="ECO:0000313" key="2">
    <source>
        <dbReference type="Proteomes" id="UP000748531"/>
    </source>
</evidence>
<feature type="non-terminal residue" evidence="1">
    <location>
        <position position="762"/>
    </location>
</feature>
<evidence type="ECO:0000313" key="1">
    <source>
        <dbReference type="EMBL" id="KAF5405428.1"/>
    </source>
</evidence>
<keyword evidence="2" id="KW-1185">Reference proteome</keyword>
<name>A0A8J4WJH6_9TREM</name>
<gene>
    <name evidence="1" type="ORF">PHET_01077</name>
</gene>
<dbReference type="OrthoDB" id="6248719at2759"/>
<dbReference type="AlphaFoldDB" id="A0A8J4WJH6"/>
<comment type="caution">
    <text evidence="1">The sequence shown here is derived from an EMBL/GenBank/DDBJ whole genome shotgun (WGS) entry which is preliminary data.</text>
</comment>
<sequence>QTTLATEFPNVQETVEDIEAVFKHLIRSSTLARRVKSWTDVAQSSKQCWNTCSRLARHLERIGKVSKLFCRNDEQDHTTGHCSIQPKNEARKSKIIIRKTIQDAENTTISSLTTSTLQALAKLCTRRQLARSQSRCWFLCAENLLDALNSNRMIETVWPETAFKPETQRTDEKSSQLFIGHQLQPSNRSEELLGLDWAWIYRFFQKALEILCLASKWEKLVHVGLRCVAICGEHWGPRILPLVLFGQYQLQKTISGAAENNCDKADLSSGLEHHQLQLFSACKQFFGPTFQVEPRLIKLSPKQSTRSNMTTDVTKLVGLTSKDYEKLLNYYDQQVPVTSWWATAMPDEVEVTASTWLTTSSTEHKDNLQKREEVRNRKRGWLQPHKNRLVSLAVTKSLEELIEVEKQDAKHNMCVPLCMENTRNELKQCLLKNANGLTVTMDTVRQLNGIMLCRNSHRPKCQVAELDGVLKADFLISAPQDTMTSEMQPQTKLFVLPELTDSQELFRVVLGLKIKALEKSLALAIPSSCRVDIGLVYHELFVTYMHSGNVKMAIQSGMQTLAYLIEIREIADYQRQQQLSERCCDRCLYLAERYGPFRCLLAAYTISLMCRHNLFPEEDVVSSEALAAELYKVLPLAHLLSYVSTHVTRNIQTLLIARLMRVETLANLGELYLALTELDIILKGSNFDAHRKDRLEAFNSPLLLNDANVQSLLNNLIVCPISVSFVNDYGLCLAYQTMLLRAKLLTKVTCSIGYLPMDMDES</sequence>